<dbReference type="AlphaFoldDB" id="A0A918KEG9"/>
<dbReference type="GO" id="GO:0006518">
    <property type="term" value="P:peptide metabolic process"/>
    <property type="evidence" value="ECO:0007669"/>
    <property type="project" value="UniProtKB-ARBA"/>
</dbReference>
<dbReference type="SUPFAM" id="SSF54826">
    <property type="entry name" value="Enolase N-terminal domain-like"/>
    <property type="match status" value="1"/>
</dbReference>
<keyword evidence="2" id="KW-0479">Metal-binding</keyword>
<accession>A0A918KEG9</accession>
<feature type="domain" description="Mandelate racemase/muconate lactonizing enzyme C-terminal" evidence="4">
    <location>
        <begin position="106"/>
        <end position="194"/>
    </location>
</feature>
<dbReference type="SMART" id="SM00922">
    <property type="entry name" value="MR_MLE"/>
    <property type="match status" value="1"/>
</dbReference>
<dbReference type="InterPro" id="IPR013342">
    <property type="entry name" value="Mandelate_racemase_C"/>
</dbReference>
<keyword evidence="3" id="KW-0413">Isomerase</keyword>
<evidence type="ECO:0000256" key="3">
    <source>
        <dbReference type="ARBA" id="ARBA00023235"/>
    </source>
</evidence>
<evidence type="ECO:0000256" key="1">
    <source>
        <dbReference type="ARBA" id="ARBA00008031"/>
    </source>
</evidence>
<dbReference type="InterPro" id="IPR029065">
    <property type="entry name" value="Enolase_C-like"/>
</dbReference>
<evidence type="ECO:0000313" key="6">
    <source>
        <dbReference type="Proteomes" id="UP000600865"/>
    </source>
</evidence>
<dbReference type="EMBL" id="BMYV01000001">
    <property type="protein sequence ID" value="GGX60517.1"/>
    <property type="molecule type" value="Genomic_DNA"/>
</dbReference>
<proteinExistence type="inferred from homology"/>
<dbReference type="InterPro" id="IPR036849">
    <property type="entry name" value="Enolase-like_C_sf"/>
</dbReference>
<comment type="similarity">
    <text evidence="1">Belongs to the mandelate racemase/muconate lactonizing enzyme family.</text>
</comment>
<dbReference type="SUPFAM" id="SSF51604">
    <property type="entry name" value="Enolase C-terminal domain-like"/>
    <property type="match status" value="1"/>
</dbReference>
<protein>
    <submittedName>
        <fullName evidence="5">Dipeptide epimerase</fullName>
    </submittedName>
</protein>
<comment type="caution">
    <text evidence="5">The sequence shown here is derived from an EMBL/GenBank/DDBJ whole genome shotgun (WGS) entry which is preliminary data.</text>
</comment>
<dbReference type="Gene3D" id="3.20.20.120">
    <property type="entry name" value="Enolase-like C-terminal domain"/>
    <property type="match status" value="1"/>
</dbReference>
<reference evidence="5 6" key="1">
    <citation type="journal article" date="2014" name="Int. J. Syst. Evol. Microbiol.">
        <title>Complete genome sequence of Corynebacterium casei LMG S-19264T (=DSM 44701T), isolated from a smear-ripened cheese.</title>
        <authorList>
            <consortium name="US DOE Joint Genome Institute (JGI-PGF)"/>
            <person name="Walter F."/>
            <person name="Albersmeier A."/>
            <person name="Kalinowski J."/>
            <person name="Ruckert C."/>
        </authorList>
    </citation>
    <scope>NUCLEOTIDE SEQUENCE [LARGE SCALE GENOMIC DNA]</scope>
    <source>
        <strain evidence="5 6">KCTC 23968</strain>
    </source>
</reference>
<dbReference type="InterPro" id="IPR029017">
    <property type="entry name" value="Enolase-like_N"/>
</dbReference>
<organism evidence="5 6">
    <name type="scientific">Litorimonas cladophorae</name>
    <dbReference type="NCBI Taxonomy" id="1220491"/>
    <lineage>
        <taxon>Bacteria</taxon>
        <taxon>Pseudomonadati</taxon>
        <taxon>Pseudomonadota</taxon>
        <taxon>Alphaproteobacteria</taxon>
        <taxon>Maricaulales</taxon>
        <taxon>Robiginitomaculaceae</taxon>
    </lineage>
</organism>
<dbReference type="Gene3D" id="3.30.390.10">
    <property type="entry name" value="Enolase-like, N-terminal domain"/>
    <property type="match status" value="1"/>
</dbReference>
<name>A0A918KEG9_9PROT</name>
<dbReference type="InterPro" id="IPR013341">
    <property type="entry name" value="Mandelate_racemase_N_dom"/>
</dbReference>
<dbReference type="Proteomes" id="UP000600865">
    <property type="component" value="Unassembled WGS sequence"/>
</dbReference>
<dbReference type="Pfam" id="PF13378">
    <property type="entry name" value="MR_MLE_C"/>
    <property type="match status" value="1"/>
</dbReference>
<evidence type="ECO:0000259" key="4">
    <source>
        <dbReference type="SMART" id="SM00922"/>
    </source>
</evidence>
<evidence type="ECO:0000313" key="5">
    <source>
        <dbReference type="EMBL" id="GGX60517.1"/>
    </source>
</evidence>
<gene>
    <name evidence="5" type="ORF">GCM10011309_07940</name>
</gene>
<dbReference type="GO" id="GO:0016854">
    <property type="term" value="F:racemase and epimerase activity"/>
    <property type="evidence" value="ECO:0007669"/>
    <property type="project" value="UniProtKB-ARBA"/>
</dbReference>
<dbReference type="InterPro" id="IPR018110">
    <property type="entry name" value="Mandel_Rmase/mucon_lact_enz_CS"/>
</dbReference>
<sequence>MNSVHVVQVNLHHQGATGRGECRPYPRYNQTVESVIAALEAHRANVESDDIEAVLAKLPKGPARNALESAWIDLRAKLSGLTAAELMGVKQPIARETAFTLSWGSVDEMAKAATDAAAYPWLKIKIGAGGLAQVLAVASARPDARLIIDANEALTTSDLPSFLAELADLNIALIEQPLPADHEENLPETALVICADEGLHSIDDLARLWAQGYRAVNVKLDKCGGPLAALDLIREARVMGFTVMAGCMVGSSLAMAPMLTLESLCDVIDLDGPLLLATDIEDGLIYDGANVSPPSKTLWG</sequence>
<dbReference type="Pfam" id="PF02746">
    <property type="entry name" value="MR_MLE_N"/>
    <property type="match status" value="1"/>
</dbReference>
<dbReference type="PANTHER" id="PTHR48073">
    <property type="entry name" value="O-SUCCINYLBENZOATE SYNTHASE-RELATED"/>
    <property type="match status" value="1"/>
</dbReference>
<evidence type="ECO:0000256" key="2">
    <source>
        <dbReference type="ARBA" id="ARBA00022723"/>
    </source>
</evidence>
<dbReference type="GO" id="GO:0009063">
    <property type="term" value="P:amino acid catabolic process"/>
    <property type="evidence" value="ECO:0007669"/>
    <property type="project" value="InterPro"/>
</dbReference>
<dbReference type="PANTHER" id="PTHR48073:SF2">
    <property type="entry name" value="O-SUCCINYLBENZOATE SYNTHASE"/>
    <property type="match status" value="1"/>
</dbReference>
<dbReference type="PROSITE" id="PS00909">
    <property type="entry name" value="MR_MLE_2"/>
    <property type="match status" value="1"/>
</dbReference>
<keyword evidence="6" id="KW-1185">Reference proteome</keyword>
<dbReference type="GO" id="GO:0000287">
    <property type="term" value="F:magnesium ion binding"/>
    <property type="evidence" value="ECO:0007669"/>
    <property type="project" value="UniProtKB-ARBA"/>
</dbReference>